<evidence type="ECO:0000256" key="1">
    <source>
        <dbReference type="ARBA" id="ARBA00004429"/>
    </source>
</evidence>
<dbReference type="InterPro" id="IPR036259">
    <property type="entry name" value="MFS_trans_sf"/>
</dbReference>
<feature type="transmembrane region" description="Helical" evidence="8">
    <location>
        <begin position="200"/>
        <end position="220"/>
    </location>
</feature>
<keyword evidence="6 8" id="KW-1133">Transmembrane helix</keyword>
<dbReference type="Gene3D" id="1.20.1250.20">
    <property type="entry name" value="MFS general substrate transporter like domains"/>
    <property type="match status" value="2"/>
</dbReference>
<sequence>MLKPSPYAWLSQYFLGFFFAYGVYLPFWALWFKDQGVSASDIGLLLGIAFATRCAANLIITPRIHKIEHLMPALRVLSLASLAFIAFHFFIGGSFWLMAVATILFNACCGPIVPISDAMANHYARLKMLDYGRTRLWGSIAFIAGSTVVGFLVAHFGIDFIVYTALAGIAFSIVASMRNPNPMPVTQGNVQSVRPKLSSLLREWSVIKFIGLIALIQGSHAAYYGFSTIYWKEAGYSADIIGYLWSLGVVAEVCIFAFSNRWFGKWTLRSLFLVASIGVIVRWGLTASTTMLFALVLIQLLHGVTFALAHIAAIRYIQDAEQHKMVALQALYNAIPLGIVMATMTALSGWGYELWGANVFWVMAGMGVLAMFVKLDPQKGNVEEVGIEPQKQAN</sequence>
<name>A0A4Y3ISY1_9VIBR</name>
<reference evidence="10 11" key="1">
    <citation type="submission" date="2019-06" db="EMBL/GenBank/DDBJ databases">
        <title>Whole genome shotgun sequence of Vibrio comitans NBRC 102076.</title>
        <authorList>
            <person name="Hosoyama A."/>
            <person name="Uohara A."/>
            <person name="Ohji S."/>
            <person name="Ichikawa N."/>
        </authorList>
    </citation>
    <scope>NUCLEOTIDE SEQUENCE [LARGE SCALE GENOMIC DNA]</scope>
    <source>
        <strain evidence="10 11">NBRC 102076</strain>
    </source>
</reference>
<feature type="transmembrane region" description="Helical" evidence="8">
    <location>
        <begin position="160"/>
        <end position="179"/>
    </location>
</feature>
<dbReference type="NCBIfam" id="NF008346">
    <property type="entry name" value="PRK11128.1"/>
    <property type="match status" value="1"/>
</dbReference>
<dbReference type="NCBIfam" id="NF037955">
    <property type="entry name" value="mfs"/>
    <property type="match status" value="1"/>
</dbReference>
<dbReference type="CDD" id="cd17335">
    <property type="entry name" value="MFS_MFSD6"/>
    <property type="match status" value="1"/>
</dbReference>
<comment type="caution">
    <text evidence="10">The sequence shown here is derived from an EMBL/GenBank/DDBJ whole genome shotgun (WGS) entry which is preliminary data.</text>
</comment>
<evidence type="ECO:0000313" key="11">
    <source>
        <dbReference type="Proteomes" id="UP000318242"/>
    </source>
</evidence>
<keyword evidence="4" id="KW-0997">Cell inner membrane</keyword>
<proteinExistence type="predicted"/>
<keyword evidence="11" id="KW-1185">Reference proteome</keyword>
<feature type="transmembrane region" description="Helical" evidence="8">
    <location>
        <begin position="240"/>
        <end position="259"/>
    </location>
</feature>
<gene>
    <name evidence="10" type="ORF">VCO01S_33680</name>
</gene>
<evidence type="ECO:0000313" key="10">
    <source>
        <dbReference type="EMBL" id="GEA62175.1"/>
    </source>
</evidence>
<feature type="transmembrane region" description="Helical" evidence="8">
    <location>
        <begin position="291"/>
        <end position="314"/>
    </location>
</feature>
<evidence type="ECO:0000256" key="2">
    <source>
        <dbReference type="ARBA" id="ARBA00022448"/>
    </source>
</evidence>
<evidence type="ECO:0000256" key="5">
    <source>
        <dbReference type="ARBA" id="ARBA00022692"/>
    </source>
</evidence>
<feature type="transmembrane region" description="Helical" evidence="8">
    <location>
        <begin position="72"/>
        <end position="90"/>
    </location>
</feature>
<feature type="transmembrane region" description="Helical" evidence="8">
    <location>
        <begin position="326"/>
        <end position="348"/>
    </location>
</feature>
<dbReference type="PIRSF" id="PIRSF004925">
    <property type="entry name" value="HcaT"/>
    <property type="match status" value="1"/>
</dbReference>
<evidence type="ECO:0000256" key="3">
    <source>
        <dbReference type="ARBA" id="ARBA00022475"/>
    </source>
</evidence>
<feature type="transmembrane region" description="Helical" evidence="8">
    <location>
        <begin position="354"/>
        <end position="373"/>
    </location>
</feature>
<keyword evidence="7 8" id="KW-0472">Membrane</keyword>
<feature type="domain" description="Major facilitator superfamily associated" evidence="9">
    <location>
        <begin position="8"/>
        <end position="361"/>
    </location>
</feature>
<dbReference type="GO" id="GO:0015528">
    <property type="term" value="F:lactose:proton symporter activity"/>
    <property type="evidence" value="ECO:0007669"/>
    <property type="project" value="TreeGrafter"/>
</dbReference>
<accession>A0A4Y3ISY1</accession>
<dbReference type="Proteomes" id="UP000318242">
    <property type="component" value="Unassembled WGS sequence"/>
</dbReference>
<evidence type="ECO:0000256" key="8">
    <source>
        <dbReference type="SAM" id="Phobius"/>
    </source>
</evidence>
<feature type="transmembrane region" description="Helical" evidence="8">
    <location>
        <begin position="266"/>
        <end position="285"/>
    </location>
</feature>
<dbReference type="RefSeq" id="WP_141272725.1">
    <property type="nucleotide sequence ID" value="NZ_BJLH01000017.1"/>
</dbReference>
<keyword evidence="5 8" id="KW-0812">Transmembrane</keyword>
<comment type="subcellular location">
    <subcellularLocation>
        <location evidence="1">Cell inner membrane</location>
        <topology evidence="1">Multi-pass membrane protein</topology>
    </subcellularLocation>
</comment>
<dbReference type="GO" id="GO:0030395">
    <property type="term" value="F:lactose binding"/>
    <property type="evidence" value="ECO:0007669"/>
    <property type="project" value="TreeGrafter"/>
</dbReference>
<dbReference type="SUPFAM" id="SSF103473">
    <property type="entry name" value="MFS general substrate transporter"/>
    <property type="match status" value="1"/>
</dbReference>
<dbReference type="InterPro" id="IPR026032">
    <property type="entry name" value="HcaT-like"/>
</dbReference>
<dbReference type="PANTHER" id="PTHR23522:SF10">
    <property type="entry name" value="3-PHENYLPROPIONIC ACID TRANSPORTER-RELATED"/>
    <property type="match status" value="1"/>
</dbReference>
<organism evidence="10 11">
    <name type="scientific">Vibrio comitans NBRC 102076</name>
    <dbReference type="NCBI Taxonomy" id="1219078"/>
    <lineage>
        <taxon>Bacteria</taxon>
        <taxon>Pseudomonadati</taxon>
        <taxon>Pseudomonadota</taxon>
        <taxon>Gammaproteobacteria</taxon>
        <taxon>Vibrionales</taxon>
        <taxon>Vibrionaceae</taxon>
        <taxon>Vibrio</taxon>
    </lineage>
</organism>
<feature type="transmembrane region" description="Helical" evidence="8">
    <location>
        <begin position="42"/>
        <end position="60"/>
    </location>
</feature>
<feature type="transmembrane region" description="Helical" evidence="8">
    <location>
        <begin position="136"/>
        <end position="154"/>
    </location>
</feature>
<dbReference type="Pfam" id="PF12832">
    <property type="entry name" value="MFS_1_like"/>
    <property type="match status" value="1"/>
</dbReference>
<dbReference type="OrthoDB" id="9150135at2"/>
<evidence type="ECO:0000256" key="7">
    <source>
        <dbReference type="ARBA" id="ARBA00023136"/>
    </source>
</evidence>
<dbReference type="PANTHER" id="PTHR23522">
    <property type="entry name" value="BLL5896 PROTEIN"/>
    <property type="match status" value="1"/>
</dbReference>
<dbReference type="EMBL" id="BJLH01000017">
    <property type="protein sequence ID" value="GEA62175.1"/>
    <property type="molecule type" value="Genomic_DNA"/>
</dbReference>
<evidence type="ECO:0000256" key="4">
    <source>
        <dbReference type="ARBA" id="ARBA00022519"/>
    </source>
</evidence>
<dbReference type="GO" id="GO:0005886">
    <property type="term" value="C:plasma membrane"/>
    <property type="evidence" value="ECO:0007669"/>
    <property type="project" value="UniProtKB-SubCell"/>
</dbReference>
<protein>
    <submittedName>
        <fullName evidence="10">3-phenylpropionic acid transporter</fullName>
    </submittedName>
</protein>
<keyword evidence="3" id="KW-1003">Cell membrane</keyword>
<dbReference type="InterPro" id="IPR024989">
    <property type="entry name" value="MFS_assoc_dom"/>
</dbReference>
<dbReference type="AlphaFoldDB" id="A0A4Y3ISY1"/>
<feature type="transmembrane region" description="Helical" evidence="8">
    <location>
        <begin position="7"/>
        <end position="30"/>
    </location>
</feature>
<evidence type="ECO:0000256" key="6">
    <source>
        <dbReference type="ARBA" id="ARBA00022989"/>
    </source>
</evidence>
<feature type="transmembrane region" description="Helical" evidence="8">
    <location>
        <begin position="96"/>
        <end position="115"/>
    </location>
</feature>
<keyword evidence="2" id="KW-0813">Transport</keyword>
<evidence type="ECO:0000259" key="9">
    <source>
        <dbReference type="Pfam" id="PF12832"/>
    </source>
</evidence>